<evidence type="ECO:0000256" key="6">
    <source>
        <dbReference type="PROSITE-ProRule" id="PRU00339"/>
    </source>
</evidence>
<feature type="repeat" description="TPR" evidence="6">
    <location>
        <begin position="86"/>
        <end position="119"/>
    </location>
</feature>
<keyword evidence="8" id="KW-1185">Reference proteome</keyword>
<evidence type="ECO:0000256" key="4">
    <source>
        <dbReference type="ARBA" id="ARBA00022803"/>
    </source>
</evidence>
<protein>
    <submittedName>
        <fullName evidence="7">TPR-repeat-containing proteins</fullName>
    </submittedName>
</protein>
<dbReference type="GO" id="GO:0005737">
    <property type="term" value="C:cytoplasm"/>
    <property type="evidence" value="ECO:0007669"/>
    <property type="project" value="UniProtKB-SubCell"/>
</dbReference>
<evidence type="ECO:0000313" key="7">
    <source>
        <dbReference type="EMBL" id="AAM24378.1"/>
    </source>
</evidence>
<comment type="subcellular location">
    <subcellularLocation>
        <location evidence="1">Cytoplasm</location>
    </subcellularLocation>
</comment>
<evidence type="ECO:0000256" key="5">
    <source>
        <dbReference type="ARBA" id="ARBA00038253"/>
    </source>
</evidence>
<keyword evidence="2" id="KW-0963">Cytoplasm</keyword>
<dbReference type="PROSITE" id="PS50005">
    <property type="entry name" value="TPR"/>
    <property type="match status" value="1"/>
</dbReference>
<evidence type="ECO:0000256" key="2">
    <source>
        <dbReference type="ARBA" id="ARBA00022490"/>
    </source>
</evidence>
<dbReference type="Pfam" id="PF13424">
    <property type="entry name" value="TPR_12"/>
    <property type="match status" value="1"/>
</dbReference>
<dbReference type="KEGG" id="tte:TTE1146"/>
<dbReference type="InterPro" id="IPR019734">
    <property type="entry name" value="TPR_rpt"/>
</dbReference>
<dbReference type="Gene3D" id="1.25.40.10">
    <property type="entry name" value="Tetratricopeptide repeat domain"/>
    <property type="match status" value="1"/>
</dbReference>
<dbReference type="AlphaFoldDB" id="Q8RAR0"/>
<evidence type="ECO:0000256" key="3">
    <source>
        <dbReference type="ARBA" id="ARBA00022737"/>
    </source>
</evidence>
<accession>Q8RAR0</accession>
<dbReference type="Pfam" id="PF13181">
    <property type="entry name" value="TPR_8"/>
    <property type="match status" value="2"/>
</dbReference>
<reference evidence="7 8" key="1">
    <citation type="journal article" date="2002" name="Genome Res.">
        <title>A complete sequence of the T. tengcongensis genome.</title>
        <authorList>
            <person name="Bao Q."/>
            <person name="Tian Y."/>
            <person name="Li W."/>
            <person name="Xu Z."/>
            <person name="Xuan Z."/>
            <person name="Hu S."/>
            <person name="Dong W."/>
            <person name="Yang J."/>
            <person name="Chen Y."/>
            <person name="Xue Y."/>
            <person name="Xu Y."/>
            <person name="Lai X."/>
            <person name="Huang L."/>
            <person name="Dong X."/>
            <person name="Ma Y."/>
            <person name="Ling L."/>
            <person name="Tan H."/>
            <person name="Chen R."/>
            <person name="Wang J."/>
            <person name="Yu J."/>
            <person name="Yang H."/>
        </authorList>
    </citation>
    <scope>NUCLEOTIDE SEQUENCE [LARGE SCALE GENOMIC DNA]</scope>
    <source>
        <strain evidence="8">DSM 15242 / JCM 11007 / NBRC 100824 / MB4</strain>
    </source>
</reference>
<keyword evidence="3" id="KW-0677">Repeat</keyword>
<dbReference type="SMART" id="SM00028">
    <property type="entry name" value="TPR"/>
    <property type="match status" value="4"/>
</dbReference>
<evidence type="ECO:0000313" key="8">
    <source>
        <dbReference type="Proteomes" id="UP000000555"/>
    </source>
</evidence>
<dbReference type="PANTHER" id="PTHR46630:SF1">
    <property type="entry name" value="TETRATRICOPEPTIDE REPEAT PROTEIN 29"/>
    <property type="match status" value="1"/>
</dbReference>
<gene>
    <name evidence="7" type="primary">NrfG4</name>
    <name evidence="7" type="ordered locus">TTE1146</name>
</gene>
<dbReference type="eggNOG" id="COG4783">
    <property type="taxonomic scope" value="Bacteria"/>
</dbReference>
<dbReference type="HOGENOM" id="CLU_1308220_0_0_9"/>
<sequence>MKLRNRDLASYNNALCCRCISEPAVSIDYIQKCLSVLDKEKDFEYYVYIKSIEANCYRDMKEYDKALEIFRGLVEEINDNNNPLLGFLYTNIGEIYMEKNDFEKSMEYLNEAEKIRRKEDKNLLSHTLIEKANLYIKMGLYKEARSLLEEGIEISYRNKDMEYIVKGSYLLAEVYKKLGNKQAIIETYKRLANILQKKIKNILHFYFLML</sequence>
<dbReference type="EMBL" id="AE008691">
    <property type="protein sequence ID" value="AAM24378.1"/>
    <property type="molecule type" value="Genomic_DNA"/>
</dbReference>
<keyword evidence="4 6" id="KW-0802">TPR repeat</keyword>
<dbReference type="InterPro" id="IPR051476">
    <property type="entry name" value="Bac_ResReg_Asp_Phosphatase"/>
</dbReference>
<comment type="similarity">
    <text evidence="5">Belongs to the Rap family.</text>
</comment>
<dbReference type="Proteomes" id="UP000000555">
    <property type="component" value="Chromosome"/>
</dbReference>
<dbReference type="InterPro" id="IPR011990">
    <property type="entry name" value="TPR-like_helical_dom_sf"/>
</dbReference>
<name>Q8RAR0_CALS4</name>
<dbReference type="PANTHER" id="PTHR46630">
    <property type="entry name" value="TETRATRICOPEPTIDE REPEAT PROTEIN 29"/>
    <property type="match status" value="1"/>
</dbReference>
<dbReference type="STRING" id="273068.TTE1146"/>
<proteinExistence type="inferred from homology"/>
<dbReference type="SUPFAM" id="SSF48452">
    <property type="entry name" value="TPR-like"/>
    <property type="match status" value="1"/>
</dbReference>
<evidence type="ECO:0000256" key="1">
    <source>
        <dbReference type="ARBA" id="ARBA00004496"/>
    </source>
</evidence>
<organism evidence="7 8">
    <name type="scientific">Caldanaerobacter subterraneus subsp. tengcongensis (strain DSM 15242 / JCM 11007 / NBRC 100824 / MB4)</name>
    <name type="common">Thermoanaerobacter tengcongensis</name>
    <dbReference type="NCBI Taxonomy" id="273068"/>
    <lineage>
        <taxon>Bacteria</taxon>
        <taxon>Bacillati</taxon>
        <taxon>Bacillota</taxon>
        <taxon>Clostridia</taxon>
        <taxon>Thermoanaerobacterales</taxon>
        <taxon>Thermoanaerobacteraceae</taxon>
        <taxon>Caldanaerobacter</taxon>
    </lineage>
</organism>